<proteinExistence type="predicted"/>
<feature type="non-terminal residue" evidence="2">
    <location>
        <position position="1"/>
    </location>
</feature>
<feature type="region of interest" description="Disordered" evidence="1">
    <location>
        <begin position="54"/>
        <end position="158"/>
    </location>
</feature>
<dbReference type="AlphaFoldDB" id="A0A816NQX9"/>
<gene>
    <name evidence="2" type="ORF">MBJ925_LOCUS11060</name>
    <name evidence="3" type="ORF">SMN809_LOCUS19405</name>
</gene>
<dbReference type="Proteomes" id="UP000676336">
    <property type="component" value="Unassembled WGS sequence"/>
</dbReference>
<reference evidence="2" key="1">
    <citation type="submission" date="2021-02" db="EMBL/GenBank/DDBJ databases">
        <authorList>
            <person name="Nowell W R."/>
        </authorList>
    </citation>
    <scope>NUCLEOTIDE SEQUENCE</scope>
</reference>
<evidence type="ECO:0000313" key="3">
    <source>
        <dbReference type="EMBL" id="CAF4144034.1"/>
    </source>
</evidence>
<name>A0A816NQX9_9BILA</name>
<evidence type="ECO:0000256" key="1">
    <source>
        <dbReference type="SAM" id="MobiDB-lite"/>
    </source>
</evidence>
<sequence>SYNSSRVAKKNSQPSTISIRSSNVNNICSMIQSTNSNTITSADSSIYVSLPTNRTMNANMPQPPPSASPVTSSFAIPSDMNQDIDPTSELKESSTNNQEQSIVVNNDASNKNTFNDENDRPGNLLRSNRQSERIKKSKRTNKTSSNNSSVRKKRKNNY</sequence>
<dbReference type="EMBL" id="CAJNRE010004754">
    <property type="protein sequence ID" value="CAF2038590.1"/>
    <property type="molecule type" value="Genomic_DNA"/>
</dbReference>
<organism evidence="2 4">
    <name type="scientific">Rotaria magnacalcarata</name>
    <dbReference type="NCBI Taxonomy" id="392030"/>
    <lineage>
        <taxon>Eukaryota</taxon>
        <taxon>Metazoa</taxon>
        <taxon>Spiralia</taxon>
        <taxon>Gnathifera</taxon>
        <taxon>Rotifera</taxon>
        <taxon>Eurotatoria</taxon>
        <taxon>Bdelloidea</taxon>
        <taxon>Philodinida</taxon>
        <taxon>Philodinidae</taxon>
        <taxon>Rotaria</taxon>
    </lineage>
</organism>
<dbReference type="EMBL" id="CAJOBI010009693">
    <property type="protein sequence ID" value="CAF4144034.1"/>
    <property type="molecule type" value="Genomic_DNA"/>
</dbReference>
<evidence type="ECO:0000313" key="2">
    <source>
        <dbReference type="EMBL" id="CAF2038590.1"/>
    </source>
</evidence>
<evidence type="ECO:0000313" key="4">
    <source>
        <dbReference type="Proteomes" id="UP000663824"/>
    </source>
</evidence>
<dbReference type="Proteomes" id="UP000663824">
    <property type="component" value="Unassembled WGS sequence"/>
</dbReference>
<accession>A0A816NQX9</accession>
<feature type="compositionally biased region" description="Polar residues" evidence="1">
    <location>
        <begin position="93"/>
        <end position="115"/>
    </location>
</feature>
<feature type="compositionally biased region" description="Polar residues" evidence="1">
    <location>
        <begin position="68"/>
        <end position="85"/>
    </location>
</feature>
<protein>
    <submittedName>
        <fullName evidence="2">Uncharacterized protein</fullName>
    </submittedName>
</protein>
<comment type="caution">
    <text evidence="2">The sequence shown here is derived from an EMBL/GenBank/DDBJ whole genome shotgun (WGS) entry which is preliminary data.</text>
</comment>